<evidence type="ECO:0000313" key="2">
    <source>
        <dbReference type="EMBL" id="RMX37682.1"/>
    </source>
</evidence>
<evidence type="ECO:0000256" key="1">
    <source>
        <dbReference type="SAM" id="SignalP"/>
    </source>
</evidence>
<keyword evidence="1" id="KW-0732">Signal</keyword>
<feature type="non-terminal residue" evidence="2">
    <location>
        <position position="192"/>
    </location>
</feature>
<proteinExistence type="predicted"/>
<comment type="caution">
    <text evidence="2">The sequence shown here is derived from an EMBL/GenBank/DDBJ whole genome shotgun (WGS) entry which is preliminary data.</text>
</comment>
<feature type="signal peptide" evidence="1">
    <location>
        <begin position="1"/>
        <end position="20"/>
    </location>
</feature>
<keyword evidence="3" id="KW-1185">Reference proteome</keyword>
<feature type="non-terminal residue" evidence="2">
    <location>
        <position position="1"/>
    </location>
</feature>
<reference evidence="2 3" key="1">
    <citation type="journal article" date="2018" name="Sci. Rep.">
        <title>Comparative analysis of the Pocillopora damicornis genome highlights role of immune system in coral evolution.</title>
        <authorList>
            <person name="Cunning R."/>
            <person name="Bay R.A."/>
            <person name="Gillette P."/>
            <person name="Baker A.C."/>
            <person name="Traylor-Knowles N."/>
        </authorList>
    </citation>
    <scope>NUCLEOTIDE SEQUENCE [LARGE SCALE GENOMIC DNA]</scope>
    <source>
        <strain evidence="2">RSMAS</strain>
        <tissue evidence="2">Whole animal</tissue>
    </source>
</reference>
<dbReference type="AlphaFoldDB" id="A0A3M6T8H6"/>
<dbReference type="Proteomes" id="UP000275408">
    <property type="component" value="Unassembled WGS sequence"/>
</dbReference>
<gene>
    <name evidence="2" type="ORF">pdam_00004305</name>
</gene>
<dbReference type="EMBL" id="RCHS01004089">
    <property type="protein sequence ID" value="RMX37682.1"/>
    <property type="molecule type" value="Genomic_DNA"/>
</dbReference>
<feature type="chain" id="PRO_5018079365" description="Apple domain-containing protein" evidence="1">
    <location>
        <begin position="21"/>
        <end position="192"/>
    </location>
</feature>
<protein>
    <recommendedName>
        <fullName evidence="4">Apple domain-containing protein</fullName>
    </recommendedName>
</protein>
<organism evidence="2 3">
    <name type="scientific">Pocillopora damicornis</name>
    <name type="common">Cauliflower coral</name>
    <name type="synonym">Millepora damicornis</name>
    <dbReference type="NCBI Taxonomy" id="46731"/>
    <lineage>
        <taxon>Eukaryota</taxon>
        <taxon>Metazoa</taxon>
        <taxon>Cnidaria</taxon>
        <taxon>Anthozoa</taxon>
        <taxon>Hexacorallia</taxon>
        <taxon>Scleractinia</taxon>
        <taxon>Astrocoeniina</taxon>
        <taxon>Pocilloporidae</taxon>
        <taxon>Pocillopora</taxon>
    </lineage>
</organism>
<name>A0A3M6T8H6_POCDA</name>
<evidence type="ECO:0000313" key="3">
    <source>
        <dbReference type="Proteomes" id="UP000275408"/>
    </source>
</evidence>
<accession>A0A3M6T8H6</accession>
<sequence>QRKQLTHLFTLSLTRSLAHSLVHPFRNQKTTMVFINLNPALISNLNITRITSIHVPDGIDCRLACLKTNSCFSYNLAVLPSVNAKLLCELTLAPTILIGTVQLVRLSVWMTIISAHTEKRSSTKRSELQRIRERREVNYRRIYSVHLKNLRFAEDVLFYPKNEIKQKSCRVLIPDGIQIGKLVWFEIMKSSI</sequence>
<evidence type="ECO:0008006" key="4">
    <source>
        <dbReference type="Google" id="ProtNLM"/>
    </source>
</evidence>